<protein>
    <submittedName>
        <fullName evidence="2">Aldo/keto reductase family oxidoreductase</fullName>
        <ecNumber evidence="2">1.-.-.-</ecNumber>
    </submittedName>
</protein>
<dbReference type="EC" id="1.-.-.-" evidence="2"/>
<keyword evidence="2" id="KW-0560">Oxidoreductase</keyword>
<evidence type="ECO:0000313" key="3">
    <source>
        <dbReference type="Proteomes" id="UP001597201"/>
    </source>
</evidence>
<keyword evidence="3" id="KW-1185">Reference proteome</keyword>
<dbReference type="InterPro" id="IPR050523">
    <property type="entry name" value="AKR_Detox_Biosynth"/>
</dbReference>
<dbReference type="RefSeq" id="WP_377176594.1">
    <property type="nucleotide sequence ID" value="NZ_JBHTMY010000002.1"/>
</dbReference>
<evidence type="ECO:0000313" key="2">
    <source>
        <dbReference type="EMBL" id="MFD1314718.1"/>
    </source>
</evidence>
<gene>
    <name evidence="2" type="ORF">ACFQ39_03745</name>
</gene>
<dbReference type="GO" id="GO:0016491">
    <property type="term" value="F:oxidoreductase activity"/>
    <property type="evidence" value="ECO:0007669"/>
    <property type="project" value="UniProtKB-KW"/>
</dbReference>
<dbReference type="SUPFAM" id="SSF51430">
    <property type="entry name" value="NAD(P)-linked oxidoreductase"/>
    <property type="match status" value="1"/>
</dbReference>
<accession>A0ABW3XZS6</accession>
<dbReference type="InterPro" id="IPR023210">
    <property type="entry name" value="NADP_OxRdtase_dom"/>
</dbReference>
<organism evidence="2 3">
    <name type="scientific">Namhaeicola litoreus</name>
    <dbReference type="NCBI Taxonomy" id="1052145"/>
    <lineage>
        <taxon>Bacteria</taxon>
        <taxon>Pseudomonadati</taxon>
        <taxon>Bacteroidota</taxon>
        <taxon>Flavobacteriia</taxon>
        <taxon>Flavobacteriales</taxon>
        <taxon>Flavobacteriaceae</taxon>
        <taxon>Namhaeicola</taxon>
    </lineage>
</organism>
<sequence length="299" mass="34152">MEYAQLSDTLSISRIVQGLWRVTDWNYSDMQLLKFVEEVLSLGIDSFDQADIYGNYESEKKFGEALKLKPSLREEIKIISKCGIKLLSDKFPERKAKHYDYSYEHIVKSAETSLKNMRTDRLDLLLLHRPSPFFNAEEVARAFEFLKKGGKVLHFGVSNFKPSQFEVLQSYLSDSLVTNQVEISPFCLEHFENGNIDFFQKHKIKPMAWSPLGGGNIFNTKDEGIISCLEVLNRIGEELNCSVDQVVYAWLVKHPVGICPVIGTGKIERVKSAAKSLEIDLNLEQWFQIYEAGLGEELP</sequence>
<dbReference type="Pfam" id="PF00248">
    <property type="entry name" value="Aldo_ket_red"/>
    <property type="match status" value="1"/>
</dbReference>
<proteinExistence type="predicted"/>
<dbReference type="EMBL" id="JBHTMY010000002">
    <property type="protein sequence ID" value="MFD1314718.1"/>
    <property type="molecule type" value="Genomic_DNA"/>
</dbReference>
<name>A0ABW3XZS6_9FLAO</name>
<dbReference type="CDD" id="cd19092">
    <property type="entry name" value="AKR_BsYcsN_EcYdhF-like"/>
    <property type="match status" value="1"/>
</dbReference>
<dbReference type="Proteomes" id="UP001597201">
    <property type="component" value="Unassembled WGS sequence"/>
</dbReference>
<dbReference type="PANTHER" id="PTHR43364">
    <property type="entry name" value="NADH-SPECIFIC METHYLGLYOXAL REDUCTASE-RELATED"/>
    <property type="match status" value="1"/>
</dbReference>
<dbReference type="PANTHER" id="PTHR43364:SF1">
    <property type="entry name" value="OXIDOREDUCTASE YDHF"/>
    <property type="match status" value="1"/>
</dbReference>
<dbReference type="Gene3D" id="3.20.20.100">
    <property type="entry name" value="NADP-dependent oxidoreductase domain"/>
    <property type="match status" value="1"/>
</dbReference>
<feature type="domain" description="NADP-dependent oxidoreductase" evidence="1">
    <location>
        <begin position="14"/>
        <end position="291"/>
    </location>
</feature>
<reference evidence="3" key="1">
    <citation type="journal article" date="2019" name="Int. J. Syst. Evol. Microbiol.">
        <title>The Global Catalogue of Microorganisms (GCM) 10K type strain sequencing project: providing services to taxonomists for standard genome sequencing and annotation.</title>
        <authorList>
            <consortium name="The Broad Institute Genomics Platform"/>
            <consortium name="The Broad Institute Genome Sequencing Center for Infectious Disease"/>
            <person name="Wu L."/>
            <person name="Ma J."/>
        </authorList>
    </citation>
    <scope>NUCLEOTIDE SEQUENCE [LARGE SCALE GENOMIC DNA]</scope>
    <source>
        <strain evidence="3">CCUG 61485</strain>
    </source>
</reference>
<evidence type="ECO:0000259" key="1">
    <source>
        <dbReference type="Pfam" id="PF00248"/>
    </source>
</evidence>
<dbReference type="InterPro" id="IPR036812">
    <property type="entry name" value="NAD(P)_OxRdtase_dom_sf"/>
</dbReference>
<comment type="caution">
    <text evidence="2">The sequence shown here is derived from an EMBL/GenBank/DDBJ whole genome shotgun (WGS) entry which is preliminary data.</text>
</comment>